<evidence type="ECO:0000259" key="3">
    <source>
        <dbReference type="Pfam" id="PF21447"/>
    </source>
</evidence>
<dbReference type="PANTHER" id="PTHR30005:SF14">
    <property type="entry name" value="EXOPOLYPHOSPHATASE"/>
    <property type="match status" value="1"/>
</dbReference>
<dbReference type="CDD" id="cd24053">
    <property type="entry name" value="ASKHA_NBD_EcPPX-GppA-like"/>
    <property type="match status" value="1"/>
</dbReference>
<name>A0A935T8L1_9PROT</name>
<organism evidence="4 5">
    <name type="scientific">Candidatus Accumulibacter affinis</name>
    <dbReference type="NCBI Taxonomy" id="2954384"/>
    <lineage>
        <taxon>Bacteria</taxon>
        <taxon>Pseudomonadati</taxon>
        <taxon>Pseudomonadota</taxon>
        <taxon>Betaproteobacteria</taxon>
        <taxon>Candidatus Accumulibacter</taxon>
    </lineage>
</organism>
<dbReference type="GO" id="GO:0006798">
    <property type="term" value="P:polyphosphate catabolic process"/>
    <property type="evidence" value="ECO:0007669"/>
    <property type="project" value="TreeGrafter"/>
</dbReference>
<evidence type="ECO:0000256" key="1">
    <source>
        <dbReference type="ARBA" id="ARBA00022801"/>
    </source>
</evidence>
<dbReference type="PIRSF" id="PIRSF001267">
    <property type="entry name" value="Pyrophosphatase_GppA_Ppx"/>
    <property type="match status" value="1"/>
</dbReference>
<evidence type="ECO:0000259" key="2">
    <source>
        <dbReference type="Pfam" id="PF02541"/>
    </source>
</evidence>
<dbReference type="SUPFAM" id="SSF109604">
    <property type="entry name" value="HD-domain/PDEase-like"/>
    <property type="match status" value="1"/>
</dbReference>
<feature type="domain" description="Ppx/GppA phosphatase N-terminal" evidence="2">
    <location>
        <begin position="2"/>
        <end position="285"/>
    </location>
</feature>
<feature type="domain" description="Ppx/GppA phosphatase C-terminal" evidence="3">
    <location>
        <begin position="292"/>
        <end position="465"/>
    </location>
</feature>
<dbReference type="Proteomes" id="UP000706151">
    <property type="component" value="Unassembled WGS sequence"/>
</dbReference>
<dbReference type="InterPro" id="IPR050273">
    <property type="entry name" value="GppA/Ppx_hydrolase"/>
</dbReference>
<gene>
    <name evidence="4" type="ORF">IPK02_04425</name>
</gene>
<dbReference type="InterPro" id="IPR030673">
    <property type="entry name" value="PyroPPase_GppA_Ppx"/>
</dbReference>
<reference evidence="4 5" key="1">
    <citation type="submission" date="2020-10" db="EMBL/GenBank/DDBJ databases">
        <title>Connecting structure to function with the recovery of over 1000 high-quality activated sludge metagenome-assembled genomes encoding full-length rRNA genes using long-read sequencing.</title>
        <authorList>
            <person name="Singleton C.M."/>
            <person name="Petriglieri F."/>
            <person name="Kristensen J.M."/>
            <person name="Kirkegaard R.H."/>
            <person name="Michaelsen T.Y."/>
            <person name="Andersen M.H."/>
            <person name="Karst S.M."/>
            <person name="Dueholm M.S."/>
            <person name="Nielsen P.H."/>
            <person name="Albertsen M."/>
        </authorList>
    </citation>
    <scope>NUCLEOTIDE SEQUENCE [LARGE SCALE GENOMIC DNA]</scope>
    <source>
        <strain evidence="4">Fred_18-Q3-R57-64_BAT3C.720</strain>
    </source>
</reference>
<dbReference type="Gene3D" id="3.30.420.40">
    <property type="match status" value="1"/>
</dbReference>
<sequence>MIVARIANGHVQILDRLREMVQLAAGLDNHNRLSPESQQRALDCLARFGQRLRHIPAARLRIVGTNTLRQARNSAEFVARAEQLLGHRVEIVSGQEEARLIYLGVAHSVGDIPGQRLVVDIGGGSTELIVGEQFDPVHLASLRMGCVSLTRACFADGRVTASRLREAELLVQLNLEPVREAYLARGWQVATGASGSIKAIQDVLISEGWSREGITLDGLRRLRAALLEARNTAGVAGRWQLDPARARVFVGGFVVLHGLCEALGIEAMEVSEGALREGLIYDLLGRIRHEDVRDRTIADVIRRFDLDEAQAGRVSASALDLLRQVRARWRLAGQEARHVLERAARLHEIGLLLTHDQYHKHGAYVLEHSDLPGYSRNDQYLLAALVRRHRRSFPADAFADQPRDWVRPARRLCVLLRLAVVLHRGRSTEPLPPISLHVQRQRMQLCFPAGWLANHPLTCADLRLEARVLRKAGFELRLGRSAAAVEVTPTANDSLS</sequence>
<proteinExistence type="predicted"/>
<keyword evidence="1" id="KW-0378">Hydrolase</keyword>
<dbReference type="Gene3D" id="3.30.420.150">
    <property type="entry name" value="Exopolyphosphatase. Domain 2"/>
    <property type="match status" value="1"/>
</dbReference>
<dbReference type="InterPro" id="IPR048950">
    <property type="entry name" value="Ppx_GppA_C"/>
</dbReference>
<comment type="caution">
    <text evidence="4">The sequence shown here is derived from an EMBL/GenBank/DDBJ whole genome shotgun (WGS) entry which is preliminary data.</text>
</comment>
<dbReference type="InterPro" id="IPR043129">
    <property type="entry name" value="ATPase_NBD"/>
</dbReference>
<dbReference type="Gene3D" id="1.10.3210.10">
    <property type="entry name" value="Hypothetical protein af1432"/>
    <property type="match status" value="1"/>
</dbReference>
<dbReference type="GO" id="GO:0004309">
    <property type="term" value="F:exopolyphosphatase activity"/>
    <property type="evidence" value="ECO:0007669"/>
    <property type="project" value="TreeGrafter"/>
</dbReference>
<dbReference type="SUPFAM" id="SSF53067">
    <property type="entry name" value="Actin-like ATPase domain"/>
    <property type="match status" value="2"/>
</dbReference>
<dbReference type="Pfam" id="PF02541">
    <property type="entry name" value="Ppx-GppA"/>
    <property type="match status" value="1"/>
</dbReference>
<dbReference type="Pfam" id="PF21447">
    <property type="entry name" value="Ppx-GppA_III"/>
    <property type="match status" value="1"/>
</dbReference>
<dbReference type="InterPro" id="IPR003695">
    <property type="entry name" value="Ppx_GppA_N"/>
</dbReference>
<protein>
    <submittedName>
        <fullName evidence="4">Exopolyphosphatase</fullName>
    </submittedName>
</protein>
<evidence type="ECO:0000313" key="5">
    <source>
        <dbReference type="Proteomes" id="UP000706151"/>
    </source>
</evidence>
<dbReference type="PANTHER" id="PTHR30005">
    <property type="entry name" value="EXOPOLYPHOSPHATASE"/>
    <property type="match status" value="1"/>
</dbReference>
<evidence type="ECO:0000313" key="4">
    <source>
        <dbReference type="EMBL" id="MBK7953274.1"/>
    </source>
</evidence>
<accession>A0A935T8L1</accession>
<dbReference type="AlphaFoldDB" id="A0A935T8L1"/>
<dbReference type="EMBL" id="JADJOT010000003">
    <property type="protein sequence ID" value="MBK7953274.1"/>
    <property type="molecule type" value="Genomic_DNA"/>
</dbReference>